<dbReference type="PANTHER" id="PTHR45832">
    <property type="entry name" value="SERINE/THREONINE-PROTEIN KINASE SAMKA-RELATED-RELATED"/>
    <property type="match status" value="1"/>
</dbReference>
<dbReference type="InterPro" id="IPR051931">
    <property type="entry name" value="PAK3-like"/>
</dbReference>
<dbReference type="EMBL" id="BMVW01000006">
    <property type="protein sequence ID" value="GGZ12517.1"/>
    <property type="molecule type" value="Genomic_DNA"/>
</dbReference>
<reference evidence="5" key="1">
    <citation type="journal article" date="2014" name="Int. J. Syst. Evol. Microbiol.">
        <title>Complete genome sequence of Corynebacterium casei LMG S-19264T (=DSM 44701T), isolated from a smear-ripened cheese.</title>
        <authorList>
            <consortium name="US DOE Joint Genome Institute (JGI-PGF)"/>
            <person name="Walter F."/>
            <person name="Albersmeier A."/>
            <person name="Kalinowski J."/>
            <person name="Ruckert C."/>
        </authorList>
    </citation>
    <scope>NUCLEOTIDE SEQUENCE</scope>
    <source>
        <strain evidence="5">JCM 4815</strain>
    </source>
</reference>
<name>A0A918UHI8_9ACTN</name>
<comment type="similarity">
    <text evidence="1">Belongs to the protein kinase superfamily. STE Ser/Thr protein kinase family. STE20 subfamily.</text>
</comment>
<dbReference type="InterPro" id="IPR000719">
    <property type="entry name" value="Prot_kinase_dom"/>
</dbReference>
<dbReference type="GO" id="GO:0005524">
    <property type="term" value="F:ATP binding"/>
    <property type="evidence" value="ECO:0007669"/>
    <property type="project" value="UniProtKB-KW"/>
</dbReference>
<dbReference type="Proteomes" id="UP000622166">
    <property type="component" value="Unassembled WGS sequence"/>
</dbReference>
<dbReference type="InterPro" id="IPR011009">
    <property type="entry name" value="Kinase-like_dom_sf"/>
</dbReference>
<evidence type="ECO:0000313" key="5">
    <source>
        <dbReference type="EMBL" id="GGZ12517.1"/>
    </source>
</evidence>
<sequence length="114" mass="12165">MAKLTHTTIVSVFDTGEDILSDGDGVPTPYIVMEYVEGRPLVPVLDADVREHGAMPADRALRITGDVPATLESSHESGPVHRDIEPGNVMVTKRGVVEVMDFGIARAVQSGVTP</sequence>
<evidence type="ECO:0000256" key="1">
    <source>
        <dbReference type="ARBA" id="ARBA00008874"/>
    </source>
</evidence>
<evidence type="ECO:0000256" key="3">
    <source>
        <dbReference type="ARBA" id="ARBA00022840"/>
    </source>
</evidence>
<keyword evidence="2" id="KW-0547">Nucleotide-binding</keyword>
<dbReference type="PANTHER" id="PTHR45832:SF22">
    <property type="entry name" value="SERINE_THREONINE-PROTEIN KINASE SAMKA-RELATED"/>
    <property type="match status" value="1"/>
</dbReference>
<evidence type="ECO:0000259" key="4">
    <source>
        <dbReference type="PROSITE" id="PS50011"/>
    </source>
</evidence>
<keyword evidence="6" id="KW-1185">Reference proteome</keyword>
<dbReference type="Gene3D" id="3.30.200.20">
    <property type="entry name" value="Phosphorylase Kinase, domain 1"/>
    <property type="match status" value="1"/>
</dbReference>
<gene>
    <name evidence="5" type="ORF">GCM10010365_35250</name>
</gene>
<dbReference type="GO" id="GO:0004672">
    <property type="term" value="F:protein kinase activity"/>
    <property type="evidence" value="ECO:0007669"/>
    <property type="project" value="InterPro"/>
</dbReference>
<dbReference type="Gene3D" id="1.10.510.10">
    <property type="entry name" value="Transferase(Phosphotransferase) domain 1"/>
    <property type="match status" value="1"/>
</dbReference>
<proteinExistence type="inferred from homology"/>
<feature type="domain" description="Protein kinase" evidence="4">
    <location>
        <begin position="1"/>
        <end position="114"/>
    </location>
</feature>
<keyword evidence="3" id="KW-0067">ATP-binding</keyword>
<protein>
    <recommendedName>
        <fullName evidence="4">Protein kinase domain-containing protein</fullName>
    </recommendedName>
</protein>
<comment type="caution">
    <text evidence="5">The sequence shown here is derived from an EMBL/GenBank/DDBJ whole genome shotgun (WGS) entry which is preliminary data.</text>
</comment>
<dbReference type="Pfam" id="PF00069">
    <property type="entry name" value="Pkinase"/>
    <property type="match status" value="1"/>
</dbReference>
<reference evidence="5" key="2">
    <citation type="submission" date="2020-09" db="EMBL/GenBank/DDBJ databases">
        <authorList>
            <person name="Sun Q."/>
            <person name="Ohkuma M."/>
        </authorList>
    </citation>
    <scope>NUCLEOTIDE SEQUENCE</scope>
    <source>
        <strain evidence="5">JCM 4815</strain>
    </source>
</reference>
<evidence type="ECO:0000256" key="2">
    <source>
        <dbReference type="ARBA" id="ARBA00022741"/>
    </source>
</evidence>
<accession>A0A918UHI8</accession>
<dbReference type="SUPFAM" id="SSF56112">
    <property type="entry name" value="Protein kinase-like (PK-like)"/>
    <property type="match status" value="1"/>
</dbReference>
<organism evidence="5 6">
    <name type="scientific">Streptomyces poonensis</name>
    <dbReference type="NCBI Taxonomy" id="68255"/>
    <lineage>
        <taxon>Bacteria</taxon>
        <taxon>Bacillati</taxon>
        <taxon>Actinomycetota</taxon>
        <taxon>Actinomycetes</taxon>
        <taxon>Kitasatosporales</taxon>
        <taxon>Streptomycetaceae</taxon>
        <taxon>Streptomyces</taxon>
    </lineage>
</organism>
<dbReference type="PROSITE" id="PS50011">
    <property type="entry name" value="PROTEIN_KINASE_DOM"/>
    <property type="match status" value="1"/>
</dbReference>
<evidence type="ECO:0000313" key="6">
    <source>
        <dbReference type="Proteomes" id="UP000622166"/>
    </source>
</evidence>
<dbReference type="AlphaFoldDB" id="A0A918UHI8"/>